<dbReference type="PROSITE" id="PS51257">
    <property type="entry name" value="PROKAR_LIPOPROTEIN"/>
    <property type="match status" value="1"/>
</dbReference>
<accession>A0ABX7NTJ6</accession>
<protein>
    <submittedName>
        <fullName evidence="4">Beta-lactamase family protein</fullName>
    </submittedName>
</protein>
<dbReference type="EMBL" id="CP071090">
    <property type="protein sequence ID" value="QSQ21699.1"/>
    <property type="molecule type" value="Genomic_DNA"/>
</dbReference>
<keyword evidence="5" id="KW-1185">Reference proteome</keyword>
<dbReference type="InterPro" id="IPR051478">
    <property type="entry name" value="Beta-lactamase-like_AB/R"/>
</dbReference>
<gene>
    <name evidence="4" type="ORF">JY651_42165</name>
</gene>
<sequence>MHPERSDTGRRTRRYLLALLLTCAFASACDDDDPPSQGTDYSTLKRELGREIPFAMQQAGVNGLSLALVDGDEVVWARGFGVADAESGVQASEHTVYNVGSVAKVFTTSAVMQLVEQQRANLDRPIEEAIPGFSMRARFSSEPITLRNLLTHHAGIPEQLEGGFSPRPLTLTERVEALRDEYRVWPVGTVYAYSNTGFVIAGRAVETASASDFDTYMQQHIFGPLGMQHSAFRLTPAIVERLAKGYGAPSPESLPPYWLESEGPAGGLRASADDLSRYVRMLLNEGRFENQQVLRPESLQEMWREQNAGHPLDVGTRIGLAWDLSDLPLEGGGTVRLVEHDGGAYQFNADLALLPEHKLGVVVLCNTEGSGGLVNGLAREVLARALAAKTGAKVVASQPITAEPEPQTPETLSTWAGLYATDAGPMLIEVQGATLKATAGDLVLNLVPHQRGYFKAMVQDTPLWLSFRQAGSHTLLLGYSESQGEGVLGTRVHPAVMPESWRARLGTYTVPPGASRELLDAVVLSEEGGLLVMTFTGVLYAGPVVAVLNPEEDTLAVVAGRGRGRGEVLRVEHASDGDWLTFKGIRLRRAP</sequence>
<dbReference type="Proteomes" id="UP000662747">
    <property type="component" value="Chromosome"/>
</dbReference>
<organism evidence="4 5">
    <name type="scientific">Pyxidicoccus parkwayensis</name>
    <dbReference type="NCBI Taxonomy" id="2813578"/>
    <lineage>
        <taxon>Bacteria</taxon>
        <taxon>Pseudomonadati</taxon>
        <taxon>Myxococcota</taxon>
        <taxon>Myxococcia</taxon>
        <taxon>Myxococcales</taxon>
        <taxon>Cystobacterineae</taxon>
        <taxon>Myxococcaceae</taxon>
        <taxon>Pyxidicoccus</taxon>
    </lineage>
</organism>
<dbReference type="RefSeq" id="WP_206723276.1">
    <property type="nucleotide sequence ID" value="NZ_CP071090.1"/>
</dbReference>
<evidence type="ECO:0000313" key="5">
    <source>
        <dbReference type="Proteomes" id="UP000662747"/>
    </source>
</evidence>
<reference evidence="4 5" key="1">
    <citation type="submission" date="2021-02" db="EMBL/GenBank/DDBJ databases">
        <title>De Novo genome assembly of isolated myxobacteria.</title>
        <authorList>
            <person name="Stevens D.C."/>
        </authorList>
    </citation>
    <scope>NUCLEOTIDE SEQUENCE [LARGE SCALE GENOMIC DNA]</scope>
    <source>
        <strain evidence="5">SCPEA02</strain>
    </source>
</reference>
<dbReference type="SUPFAM" id="SSF56601">
    <property type="entry name" value="beta-lactamase/transpeptidase-like"/>
    <property type="match status" value="1"/>
</dbReference>
<dbReference type="PANTHER" id="PTHR22935:SF95">
    <property type="entry name" value="BETA-LACTAMASE-LIKE 1-RELATED"/>
    <property type="match status" value="1"/>
</dbReference>
<dbReference type="Pfam" id="PF00144">
    <property type="entry name" value="Beta-lactamase"/>
    <property type="match status" value="1"/>
</dbReference>
<feature type="signal peptide" evidence="2">
    <location>
        <begin position="1"/>
        <end position="28"/>
    </location>
</feature>
<evidence type="ECO:0000313" key="4">
    <source>
        <dbReference type="EMBL" id="QSQ21699.1"/>
    </source>
</evidence>
<feature type="domain" description="Beta-lactamase-related" evidence="3">
    <location>
        <begin position="56"/>
        <end position="381"/>
    </location>
</feature>
<dbReference type="Gene3D" id="3.40.710.10">
    <property type="entry name" value="DD-peptidase/beta-lactamase superfamily"/>
    <property type="match status" value="1"/>
</dbReference>
<dbReference type="InterPro" id="IPR012338">
    <property type="entry name" value="Beta-lactam/transpept-like"/>
</dbReference>
<keyword evidence="2" id="KW-0732">Signal</keyword>
<evidence type="ECO:0000259" key="3">
    <source>
        <dbReference type="Pfam" id="PF00144"/>
    </source>
</evidence>
<evidence type="ECO:0000256" key="2">
    <source>
        <dbReference type="SAM" id="SignalP"/>
    </source>
</evidence>
<name>A0ABX7NTJ6_9BACT</name>
<dbReference type="PANTHER" id="PTHR22935">
    <property type="entry name" value="PENICILLIN-BINDING PROTEIN"/>
    <property type="match status" value="1"/>
</dbReference>
<feature type="chain" id="PRO_5047427523" evidence="2">
    <location>
        <begin position="29"/>
        <end position="591"/>
    </location>
</feature>
<comment type="similarity">
    <text evidence="1">Belongs to the beta-lactamase family.</text>
</comment>
<dbReference type="InterPro" id="IPR001466">
    <property type="entry name" value="Beta-lactam-related"/>
</dbReference>
<evidence type="ECO:0000256" key="1">
    <source>
        <dbReference type="ARBA" id="ARBA00038473"/>
    </source>
</evidence>
<proteinExistence type="inferred from homology"/>